<dbReference type="AlphaFoldDB" id="A0A0K2U2F8"/>
<evidence type="ECO:0000259" key="4">
    <source>
        <dbReference type="PROSITE" id="PS50940"/>
    </source>
</evidence>
<feature type="chain" id="PRO_5005488359" description="Chitin-binding type-2 domain-containing protein" evidence="3">
    <location>
        <begin position="18"/>
        <end position="514"/>
    </location>
</feature>
<sequence>MKILLLLVFIVFGFSQGLRERVPCIDNGKFYRNPQRNPSVEWSTTICSKYYLCIEGEVFDFRCSTGLNFDINRQICDFKHVVDNCNVTAEISIPKPLFQTSEPICPKDEHACADGTCLPTPLFCDGHADCYDGSDEGWCDPEHDPNAAPHCDVSKCSLPLCFCSKDGTIIPGGLAQNEVPQMIIITFDDAVNDENWQLYQETLFPQSRKNPNGCPIHGTFYVSHEYTNYAMVNKLSNQGHEIAVHSITHRSPESWWEKNATIEDWFDEMVGQANIINKFGGVPMEKIRGVRVPFLKVGWNRQFLMMQEFGFVYDSSIPAPLSDPPVWPYTLDYKMPHACINRRKCPSRSFPGIWEMPLNQLYFEEYGCAMVDSCPSYFSEEELFGIFMTNFNRHHQSNRAPLGLYFHTTWFKDRKNRNAFQRFLKEMIDRSDVYIVSNWEAIQWMQNPTPLSQMSNFAEWKTCDKPVPIEERACNIPKVCKLFSRELRKQRYLYTCNSCPDTYPWIKNEFGLDF</sequence>
<dbReference type="InterPro" id="IPR002172">
    <property type="entry name" value="LDrepeatLR_classA_rpt"/>
</dbReference>
<dbReference type="Pfam" id="PF01607">
    <property type="entry name" value="CBM_14"/>
    <property type="match status" value="1"/>
</dbReference>
<dbReference type="PANTHER" id="PTHR45985">
    <property type="match status" value="1"/>
</dbReference>
<dbReference type="SMART" id="SM00192">
    <property type="entry name" value="LDLa"/>
    <property type="match status" value="1"/>
</dbReference>
<feature type="domain" description="Chitin-binding type-2" evidence="4">
    <location>
        <begin position="21"/>
        <end position="87"/>
    </location>
</feature>
<dbReference type="SUPFAM" id="SSF57424">
    <property type="entry name" value="LDL receptor-like module"/>
    <property type="match status" value="1"/>
</dbReference>
<dbReference type="PROSITE" id="PS50940">
    <property type="entry name" value="CHIT_BIND_II"/>
    <property type="match status" value="1"/>
</dbReference>
<dbReference type="CDD" id="cd10974">
    <property type="entry name" value="CE4_CDA_like_1"/>
    <property type="match status" value="1"/>
</dbReference>
<dbReference type="GO" id="GO:0008061">
    <property type="term" value="F:chitin binding"/>
    <property type="evidence" value="ECO:0007669"/>
    <property type="project" value="InterPro"/>
</dbReference>
<dbReference type="SUPFAM" id="SSF88713">
    <property type="entry name" value="Glycoside hydrolase/deacetylase"/>
    <property type="match status" value="1"/>
</dbReference>
<evidence type="ECO:0000313" key="5">
    <source>
        <dbReference type="EMBL" id="CDW32270.1"/>
    </source>
</evidence>
<feature type="disulfide bond" evidence="2">
    <location>
        <begin position="124"/>
        <end position="139"/>
    </location>
</feature>
<organism evidence="5">
    <name type="scientific">Lepeophtheirus salmonis</name>
    <name type="common">Salmon louse</name>
    <name type="synonym">Caligus salmonis</name>
    <dbReference type="NCBI Taxonomy" id="72036"/>
    <lineage>
        <taxon>Eukaryota</taxon>
        <taxon>Metazoa</taxon>
        <taxon>Ecdysozoa</taxon>
        <taxon>Arthropoda</taxon>
        <taxon>Crustacea</taxon>
        <taxon>Multicrustacea</taxon>
        <taxon>Hexanauplia</taxon>
        <taxon>Copepoda</taxon>
        <taxon>Siphonostomatoida</taxon>
        <taxon>Caligidae</taxon>
        <taxon>Lepeophtheirus</taxon>
    </lineage>
</organism>
<dbReference type="InterPro" id="IPR052740">
    <property type="entry name" value="CE4"/>
</dbReference>
<dbReference type="Gene3D" id="2.170.140.10">
    <property type="entry name" value="Chitin binding domain"/>
    <property type="match status" value="1"/>
</dbReference>
<evidence type="ECO:0000256" key="2">
    <source>
        <dbReference type="PROSITE-ProRule" id="PRU00124"/>
    </source>
</evidence>
<dbReference type="InterPro" id="IPR036055">
    <property type="entry name" value="LDL_receptor-like_sf"/>
</dbReference>
<dbReference type="Pfam" id="PF00057">
    <property type="entry name" value="Ldl_recept_a"/>
    <property type="match status" value="1"/>
</dbReference>
<dbReference type="Gene3D" id="4.10.400.10">
    <property type="entry name" value="Low-density Lipoprotein Receptor"/>
    <property type="match status" value="1"/>
</dbReference>
<protein>
    <recommendedName>
        <fullName evidence="4">Chitin-binding type-2 domain-containing protein</fullName>
    </recommendedName>
</protein>
<evidence type="ECO:0000256" key="1">
    <source>
        <dbReference type="ARBA" id="ARBA00023157"/>
    </source>
</evidence>
<dbReference type="InterPro" id="IPR036508">
    <property type="entry name" value="Chitin-bd_dom_sf"/>
</dbReference>
<keyword evidence="1 2" id="KW-1015">Disulfide bond</keyword>
<evidence type="ECO:0000256" key="3">
    <source>
        <dbReference type="SAM" id="SignalP"/>
    </source>
</evidence>
<name>A0A0K2U2F8_LEPSM</name>
<dbReference type="InterPro" id="IPR011330">
    <property type="entry name" value="Glyco_hydro/deAcase_b/a-brl"/>
</dbReference>
<dbReference type="GO" id="GO:0016810">
    <property type="term" value="F:hydrolase activity, acting on carbon-nitrogen (but not peptide) bonds"/>
    <property type="evidence" value="ECO:0007669"/>
    <property type="project" value="InterPro"/>
</dbReference>
<dbReference type="OrthoDB" id="504708at2759"/>
<feature type="disulfide bond" evidence="2">
    <location>
        <begin position="105"/>
        <end position="117"/>
    </location>
</feature>
<keyword evidence="3" id="KW-0732">Signal</keyword>
<dbReference type="Pfam" id="PF01522">
    <property type="entry name" value="Polysacc_deac_1"/>
    <property type="match status" value="1"/>
</dbReference>
<proteinExistence type="predicted"/>
<dbReference type="Gene3D" id="3.20.20.370">
    <property type="entry name" value="Glycoside hydrolase/deacetylase"/>
    <property type="match status" value="1"/>
</dbReference>
<dbReference type="PROSITE" id="PS50068">
    <property type="entry name" value="LDLRA_2"/>
    <property type="match status" value="1"/>
</dbReference>
<dbReference type="InterPro" id="IPR002557">
    <property type="entry name" value="Chitin-bd_dom"/>
</dbReference>
<dbReference type="GO" id="GO:0005975">
    <property type="term" value="P:carbohydrate metabolic process"/>
    <property type="evidence" value="ECO:0007669"/>
    <property type="project" value="InterPro"/>
</dbReference>
<dbReference type="PROSITE" id="PS01209">
    <property type="entry name" value="LDLRA_1"/>
    <property type="match status" value="1"/>
</dbReference>
<dbReference type="CDD" id="cd00112">
    <property type="entry name" value="LDLa"/>
    <property type="match status" value="1"/>
</dbReference>
<dbReference type="PANTHER" id="PTHR45985:SF5">
    <property type="entry name" value="CHITIN AND LDLR BINDING DEACETYLASE 3"/>
    <property type="match status" value="1"/>
</dbReference>
<accession>A0A0K2U2F8</accession>
<dbReference type="EMBL" id="HACA01014909">
    <property type="protein sequence ID" value="CDW32270.1"/>
    <property type="molecule type" value="Transcribed_RNA"/>
</dbReference>
<feature type="disulfide bond" evidence="2">
    <location>
        <begin position="112"/>
        <end position="130"/>
    </location>
</feature>
<reference evidence="5" key="1">
    <citation type="submission" date="2014-05" db="EMBL/GenBank/DDBJ databases">
        <authorList>
            <person name="Chronopoulou M."/>
        </authorList>
    </citation>
    <scope>NUCLEOTIDE SEQUENCE</scope>
    <source>
        <tissue evidence="5">Whole organism</tissue>
    </source>
</reference>
<dbReference type="SUPFAM" id="SSF57625">
    <property type="entry name" value="Invertebrate chitin-binding proteins"/>
    <property type="match status" value="1"/>
</dbReference>
<dbReference type="InterPro" id="IPR023415">
    <property type="entry name" value="LDLR_class-A_CS"/>
</dbReference>
<dbReference type="GO" id="GO:0005576">
    <property type="term" value="C:extracellular region"/>
    <property type="evidence" value="ECO:0007669"/>
    <property type="project" value="InterPro"/>
</dbReference>
<feature type="signal peptide" evidence="3">
    <location>
        <begin position="1"/>
        <end position="17"/>
    </location>
</feature>
<dbReference type="InterPro" id="IPR002509">
    <property type="entry name" value="NODB_dom"/>
</dbReference>